<dbReference type="PANTHER" id="PTHR10288">
    <property type="entry name" value="KH DOMAIN CONTAINING RNA BINDING PROTEIN"/>
    <property type="match status" value="1"/>
</dbReference>
<comment type="caution">
    <text evidence="5">The sequence shown here is derived from an EMBL/GenBank/DDBJ whole genome shotgun (WGS) entry which is preliminary data.</text>
</comment>
<dbReference type="SUPFAM" id="SSF55331">
    <property type="entry name" value="Tautomerase/MIF"/>
    <property type="match status" value="1"/>
</dbReference>
<dbReference type="AlphaFoldDB" id="A0AAD8IQ23"/>
<sequence length="526" mass="56576">MGSYVQTNTATKIRPTHGATATIVATQSKPEQPKWPGWPGHNVYRLIVPVMKVGSIIGRKGEAVKKLCVETRARVRVLDAPVGSPHNIVLISGKEEPEAVLSPAMVAVMRIFKRINGLPEGDEDDTRSSGIADGVFCSVHLLVASEQAISMIGRHGSTIKSIQESSGAVIRVLSNVEVPTFANSNENVVELQGVAVKVIKALESVVGHLRKFLVDHSVLPLFEKRFHIASVSQNQQTENWADKTTLHPTMQVGMGNDDYSSSVKREMLYLDRQRNQDSISSLSGLSYSGQGTGLSGISSMGHGPIVTQVAQTMQIPLAYASDIIGEEGSNIALIRHASGAVLTVQESVGLPDEITIKIRGTSLEVQAAQKLIQECVSRSQEVIPGAGSNVNTEPDPRSSYSLGSRSFELEYDYWLWLNNANAVDSVIASDILKDATKVVAKIIGKPESYVMIVLNGGVPISFAATEEPAAYGELISIGGLGPSVNGKLSSTIADILQTKLSIDASRFYIKFYDVQRSNFGFNGSTF</sequence>
<dbReference type="GO" id="GO:0003723">
    <property type="term" value="F:RNA binding"/>
    <property type="evidence" value="ECO:0007669"/>
    <property type="project" value="UniProtKB-UniRule"/>
</dbReference>
<dbReference type="InterPro" id="IPR004088">
    <property type="entry name" value="KH_dom_type_1"/>
</dbReference>
<keyword evidence="2" id="KW-0677">Repeat</keyword>
<keyword evidence="3" id="KW-0694">RNA-binding</keyword>
<dbReference type="SMART" id="SM00322">
    <property type="entry name" value="KH"/>
    <property type="match status" value="3"/>
</dbReference>
<dbReference type="InterPro" id="IPR014347">
    <property type="entry name" value="Tautomerase/MIF_sf"/>
</dbReference>
<dbReference type="Gene3D" id="3.30.429.10">
    <property type="entry name" value="Macrophage Migration Inhibitory Factor"/>
    <property type="match status" value="1"/>
</dbReference>
<dbReference type="Gene3D" id="3.30.310.210">
    <property type="match status" value="1"/>
</dbReference>
<evidence type="ECO:0000259" key="4">
    <source>
        <dbReference type="SMART" id="SM00322"/>
    </source>
</evidence>
<dbReference type="Pfam" id="PF00013">
    <property type="entry name" value="KH_1"/>
    <property type="match status" value="3"/>
</dbReference>
<evidence type="ECO:0000256" key="3">
    <source>
        <dbReference type="PROSITE-ProRule" id="PRU00117"/>
    </source>
</evidence>
<dbReference type="InterPro" id="IPR004087">
    <property type="entry name" value="KH_dom"/>
</dbReference>
<dbReference type="PROSITE" id="PS50084">
    <property type="entry name" value="KH_TYPE_1"/>
    <property type="match status" value="3"/>
</dbReference>
<name>A0AAD8IQ23_9APIA</name>
<accession>A0AAD8IQ23</accession>
<evidence type="ECO:0000313" key="6">
    <source>
        <dbReference type="Proteomes" id="UP001237642"/>
    </source>
</evidence>
<dbReference type="InterPro" id="IPR036612">
    <property type="entry name" value="KH_dom_type_1_sf"/>
</dbReference>
<evidence type="ECO:0000256" key="2">
    <source>
        <dbReference type="ARBA" id="ARBA00022737"/>
    </source>
</evidence>
<dbReference type="Gene3D" id="3.30.1370.10">
    <property type="entry name" value="K Homology domain, type 1"/>
    <property type="match status" value="1"/>
</dbReference>
<dbReference type="SUPFAM" id="SSF54791">
    <property type="entry name" value="Eukaryotic type KH-domain (KH-domain type I)"/>
    <property type="match status" value="3"/>
</dbReference>
<evidence type="ECO:0000313" key="5">
    <source>
        <dbReference type="EMBL" id="KAK1388392.1"/>
    </source>
</evidence>
<proteinExistence type="inferred from homology"/>
<comment type="similarity">
    <text evidence="1">Belongs to the MIF family.</text>
</comment>
<dbReference type="EMBL" id="JAUIZM010000004">
    <property type="protein sequence ID" value="KAK1388392.1"/>
    <property type="molecule type" value="Genomic_DNA"/>
</dbReference>
<gene>
    <name evidence="5" type="ORF">POM88_016570</name>
</gene>
<keyword evidence="6" id="KW-1185">Reference proteome</keyword>
<dbReference type="CDD" id="cd22459">
    <property type="entry name" value="KH-I_PEPPER_rpt1_like"/>
    <property type="match status" value="1"/>
</dbReference>
<dbReference type="Pfam" id="PF01187">
    <property type="entry name" value="MIF"/>
    <property type="match status" value="1"/>
</dbReference>
<protein>
    <submittedName>
        <fullName evidence="5">RNA-binding KH domain-containing protein PEPPER</fullName>
    </submittedName>
</protein>
<reference evidence="5" key="1">
    <citation type="submission" date="2023-02" db="EMBL/GenBank/DDBJ databases">
        <title>Genome of toxic invasive species Heracleum sosnowskyi carries increased number of genes despite the absence of recent whole-genome duplications.</title>
        <authorList>
            <person name="Schelkunov M."/>
            <person name="Shtratnikova V."/>
            <person name="Makarenko M."/>
            <person name="Klepikova A."/>
            <person name="Omelchenko D."/>
            <person name="Novikova G."/>
            <person name="Obukhova E."/>
            <person name="Bogdanov V."/>
            <person name="Penin A."/>
            <person name="Logacheva M."/>
        </authorList>
    </citation>
    <scope>NUCLEOTIDE SEQUENCE</scope>
    <source>
        <strain evidence="5">Hsosn_3</strain>
        <tissue evidence="5">Leaf</tissue>
    </source>
</reference>
<feature type="domain" description="K Homology" evidence="4">
    <location>
        <begin position="135"/>
        <end position="210"/>
    </location>
</feature>
<reference evidence="5" key="2">
    <citation type="submission" date="2023-05" db="EMBL/GenBank/DDBJ databases">
        <authorList>
            <person name="Schelkunov M.I."/>
        </authorList>
    </citation>
    <scope>NUCLEOTIDE SEQUENCE</scope>
    <source>
        <strain evidence="5">Hsosn_3</strain>
        <tissue evidence="5">Leaf</tissue>
    </source>
</reference>
<dbReference type="Proteomes" id="UP001237642">
    <property type="component" value="Unassembled WGS sequence"/>
</dbReference>
<dbReference type="CDD" id="cd22460">
    <property type="entry name" value="KH-I_PEPPER_rpt2_like"/>
    <property type="match status" value="1"/>
</dbReference>
<feature type="domain" description="K Homology" evidence="4">
    <location>
        <begin position="307"/>
        <end position="377"/>
    </location>
</feature>
<organism evidence="5 6">
    <name type="scientific">Heracleum sosnowskyi</name>
    <dbReference type="NCBI Taxonomy" id="360622"/>
    <lineage>
        <taxon>Eukaryota</taxon>
        <taxon>Viridiplantae</taxon>
        <taxon>Streptophyta</taxon>
        <taxon>Embryophyta</taxon>
        <taxon>Tracheophyta</taxon>
        <taxon>Spermatophyta</taxon>
        <taxon>Magnoliopsida</taxon>
        <taxon>eudicotyledons</taxon>
        <taxon>Gunneridae</taxon>
        <taxon>Pentapetalae</taxon>
        <taxon>asterids</taxon>
        <taxon>campanulids</taxon>
        <taxon>Apiales</taxon>
        <taxon>Apiaceae</taxon>
        <taxon>Apioideae</taxon>
        <taxon>apioid superclade</taxon>
        <taxon>Tordylieae</taxon>
        <taxon>Tordyliinae</taxon>
        <taxon>Heracleum</taxon>
    </lineage>
</organism>
<evidence type="ECO:0000256" key="1">
    <source>
        <dbReference type="ARBA" id="ARBA00005851"/>
    </source>
</evidence>
<dbReference type="InterPro" id="IPR001398">
    <property type="entry name" value="Macrophage_inhib_fac"/>
</dbReference>
<feature type="domain" description="K Homology" evidence="4">
    <location>
        <begin position="40"/>
        <end position="113"/>
    </location>
</feature>